<dbReference type="PROSITE" id="PS50234">
    <property type="entry name" value="VWFA"/>
    <property type="match status" value="1"/>
</dbReference>
<accession>A0A238L9D2</accession>
<dbReference type="PANTHER" id="PTHR10579:SF43">
    <property type="entry name" value="ZINC FINGER (C3HC4-TYPE RING FINGER) FAMILY PROTEIN"/>
    <property type="match status" value="1"/>
</dbReference>
<name>A0A238L9D2_9RHOB</name>
<dbReference type="OrthoDB" id="9805121at2"/>
<organism evidence="3 4">
    <name type="scientific">Flavimaricola marinus</name>
    <dbReference type="NCBI Taxonomy" id="1819565"/>
    <lineage>
        <taxon>Bacteria</taxon>
        <taxon>Pseudomonadati</taxon>
        <taxon>Pseudomonadota</taxon>
        <taxon>Alphaproteobacteria</taxon>
        <taxon>Rhodobacterales</taxon>
        <taxon>Paracoccaceae</taxon>
        <taxon>Flavimaricola</taxon>
    </lineage>
</organism>
<dbReference type="InterPro" id="IPR022156">
    <property type="entry name" value="Uncharacterised_YfbK_N"/>
</dbReference>
<feature type="region of interest" description="Disordered" evidence="1">
    <location>
        <begin position="1"/>
        <end position="29"/>
    </location>
</feature>
<protein>
    <submittedName>
        <fullName evidence="3">von Willebrand factor</fullName>
    </submittedName>
</protein>
<dbReference type="PANTHER" id="PTHR10579">
    <property type="entry name" value="CALCIUM-ACTIVATED CHLORIDE CHANNEL REGULATOR"/>
    <property type="match status" value="1"/>
</dbReference>
<dbReference type="InterPro" id="IPR021908">
    <property type="entry name" value="YfbK_C"/>
</dbReference>
<keyword evidence="4" id="KW-1185">Reference proteome</keyword>
<dbReference type="EMBL" id="FXZK01000001">
    <property type="protein sequence ID" value="SMY06183.1"/>
    <property type="molecule type" value="Genomic_DNA"/>
</dbReference>
<dbReference type="Proteomes" id="UP000201613">
    <property type="component" value="Unassembled WGS sequence"/>
</dbReference>
<dbReference type="Pfam" id="PF00092">
    <property type="entry name" value="VWA"/>
    <property type="match status" value="1"/>
</dbReference>
<dbReference type="Pfam" id="PF12034">
    <property type="entry name" value="YfbK_C"/>
    <property type="match status" value="1"/>
</dbReference>
<feature type="region of interest" description="Disordered" evidence="1">
    <location>
        <begin position="107"/>
        <end position="139"/>
    </location>
</feature>
<evidence type="ECO:0000313" key="4">
    <source>
        <dbReference type="Proteomes" id="UP000201613"/>
    </source>
</evidence>
<reference evidence="3 4" key="1">
    <citation type="submission" date="2017-05" db="EMBL/GenBank/DDBJ databases">
        <authorList>
            <person name="Song R."/>
            <person name="Chenine A.L."/>
            <person name="Ruprecht R.M."/>
        </authorList>
    </citation>
    <scope>NUCLEOTIDE SEQUENCE [LARGE SCALE GENOMIC DNA]</scope>
    <source>
        <strain evidence="3 4">CECT 8899</strain>
    </source>
</reference>
<dbReference type="Gene3D" id="3.40.50.410">
    <property type="entry name" value="von Willebrand factor, type A domain"/>
    <property type="match status" value="1"/>
</dbReference>
<dbReference type="SUPFAM" id="SSF53300">
    <property type="entry name" value="vWA-like"/>
    <property type="match status" value="1"/>
</dbReference>
<dbReference type="InterPro" id="IPR002035">
    <property type="entry name" value="VWF_A"/>
</dbReference>
<dbReference type="InterPro" id="IPR036465">
    <property type="entry name" value="vWFA_dom_sf"/>
</dbReference>
<dbReference type="AlphaFoldDB" id="A0A238L9D2"/>
<feature type="compositionally biased region" description="Low complexity" evidence="1">
    <location>
        <begin position="124"/>
        <end position="136"/>
    </location>
</feature>
<dbReference type="CDD" id="cd01465">
    <property type="entry name" value="vWA_subgroup"/>
    <property type="match status" value="1"/>
</dbReference>
<evidence type="ECO:0000256" key="1">
    <source>
        <dbReference type="SAM" id="MobiDB-lite"/>
    </source>
</evidence>
<gene>
    <name evidence="3" type="ORF">LOM8899_00305</name>
</gene>
<evidence type="ECO:0000313" key="3">
    <source>
        <dbReference type="EMBL" id="SMY06183.1"/>
    </source>
</evidence>
<evidence type="ECO:0000259" key="2">
    <source>
        <dbReference type="PROSITE" id="PS50234"/>
    </source>
</evidence>
<sequence length="683" mass="72258">MTSENDNDFNDLKAAMQAATPRPDASRRTENLSLAQKNFAALQESRGPARLTPQSPQRGVIKGVRDMLHTLSGKGALTVTTALVACGFLFLTPQGQDLLRPTGGLVGQAPVSELDPIPEPPVEQPQQAAQPASPEPSDTIAVEPAPMIVVEEAESFAAGAEMDDARVTNQLAADAPMAELAPLAAQPPAAANRSLSSPVVGGIVADADMVVMQETNTESFANAAENPLRIVTEEPVSTFSIDVDTASYSVIRQSLNAGQLPPPAAVRIEEMINYFPYDYAAPEAGEAPFRPTVTVMETPWNADTQLLHIGIQGTLPALDDRPPLNLVFLIDTSGSMADANKLPLLKQSFRLMLDELRPEDQVAIVEYAGSSGLVLPATAASERSTILNALQSLGAGGSTNGQGGLEQAYAVAATMAEEGEVSRILLATDGDFNVGLSGTQELTDFIAKKRDTGAYLSVLGFGRGNLDDATMQALAQNGNGIAAYIDTLNEAQKVLVDQLTGALFPIAGDVKVQVEFNPAEIAEYRLIGYETRALRREDFNNDAVDAGELGAGHSVTAIYEITPVGSPAQLTEPLRYGAPEATESSTEPGELAFLRLRWKAPGEDDSQLLETPVLQGQSAPGTEAQFAAAIAGFGQLLKGDSYLGDWDWDQAIALAAENRGADEFGYRNEAVQLMRLAQSLSAN</sequence>
<proteinExistence type="predicted"/>
<dbReference type="InterPro" id="IPR051266">
    <property type="entry name" value="CLCR"/>
</dbReference>
<dbReference type="SMART" id="SM00327">
    <property type="entry name" value="VWA"/>
    <property type="match status" value="1"/>
</dbReference>
<dbReference type="Pfam" id="PF12450">
    <property type="entry name" value="vWF_A"/>
    <property type="match status" value="1"/>
</dbReference>
<feature type="domain" description="VWFA" evidence="2">
    <location>
        <begin position="325"/>
        <end position="503"/>
    </location>
</feature>